<comment type="caution">
    <text evidence="1">The sequence shown here is derived from an EMBL/GenBank/DDBJ whole genome shotgun (WGS) entry which is preliminary data.</text>
</comment>
<organism evidence="1 2">
    <name type="scientific">Cohnella boryungensis</name>
    <dbReference type="NCBI Taxonomy" id="768479"/>
    <lineage>
        <taxon>Bacteria</taxon>
        <taxon>Bacillati</taxon>
        <taxon>Bacillota</taxon>
        <taxon>Bacilli</taxon>
        <taxon>Bacillales</taxon>
        <taxon>Paenibacillaceae</taxon>
        <taxon>Cohnella</taxon>
    </lineage>
</organism>
<reference evidence="2" key="1">
    <citation type="journal article" date="2019" name="Int. J. Syst. Evol. Microbiol.">
        <title>The Global Catalogue of Microorganisms (GCM) 10K type strain sequencing project: providing services to taxonomists for standard genome sequencing and annotation.</title>
        <authorList>
            <consortium name="The Broad Institute Genomics Platform"/>
            <consortium name="The Broad Institute Genome Sequencing Center for Infectious Disease"/>
            <person name="Wu L."/>
            <person name="Ma J."/>
        </authorList>
    </citation>
    <scope>NUCLEOTIDE SEQUENCE [LARGE SCALE GENOMIC DNA]</scope>
    <source>
        <strain evidence="2">CGMCC 4.1641</strain>
    </source>
</reference>
<proteinExistence type="predicted"/>
<sequence>MEHEHVFEHAWTTVKPSSESHAWSYQKACEACLAAVETRHGPDWKITDLEFEDLGRETKTWGGSPLKPKKWRCTHRVKAHYNIVQRGVSDDSFAATAVAEDQSFF</sequence>
<gene>
    <name evidence="1" type="ORF">ACFO1S_20920</name>
</gene>
<keyword evidence="2" id="KW-1185">Reference proteome</keyword>
<dbReference type="RefSeq" id="WP_204601461.1">
    <property type="nucleotide sequence ID" value="NZ_JBHSED010000040.1"/>
</dbReference>
<evidence type="ECO:0000313" key="1">
    <source>
        <dbReference type="EMBL" id="MFC4305898.1"/>
    </source>
</evidence>
<name>A0ABV8SG92_9BACL</name>
<accession>A0ABV8SG92</accession>
<evidence type="ECO:0000313" key="2">
    <source>
        <dbReference type="Proteomes" id="UP001595755"/>
    </source>
</evidence>
<dbReference type="Proteomes" id="UP001595755">
    <property type="component" value="Unassembled WGS sequence"/>
</dbReference>
<dbReference type="EMBL" id="JBHSED010000040">
    <property type="protein sequence ID" value="MFC4305898.1"/>
    <property type="molecule type" value="Genomic_DNA"/>
</dbReference>
<protein>
    <submittedName>
        <fullName evidence="1">Uncharacterized protein</fullName>
    </submittedName>
</protein>